<dbReference type="AlphaFoldDB" id="A0A848H9W7"/>
<keyword evidence="1" id="KW-0732">Signal</keyword>
<keyword evidence="3" id="KW-1185">Reference proteome</keyword>
<comment type="caution">
    <text evidence="2">The sequence shown here is derived from an EMBL/GenBank/DDBJ whole genome shotgun (WGS) entry which is preliminary data.</text>
</comment>
<feature type="signal peptide" evidence="1">
    <location>
        <begin position="1"/>
        <end position="22"/>
    </location>
</feature>
<gene>
    <name evidence="2" type="ORF">HHL11_28920</name>
</gene>
<accession>A0A848H9W7</accession>
<name>A0A848H9W7_9BURK</name>
<protein>
    <submittedName>
        <fullName evidence="2">Uncharacterized protein</fullName>
    </submittedName>
</protein>
<sequence length="102" mass="10624">MKMKHAAGALAIAAAFAAPAFADQAVVAASGPVVTSGTGVVVTPGAPLVAVQTVPVPGAVVAEIDSHTTVDGNRKTTVTRYWNNVPPDVKRDDDFRRWQMLK</sequence>
<organism evidence="2 3">
    <name type="scientific">Ramlibacter agri</name>
    <dbReference type="NCBI Taxonomy" id="2728837"/>
    <lineage>
        <taxon>Bacteria</taxon>
        <taxon>Pseudomonadati</taxon>
        <taxon>Pseudomonadota</taxon>
        <taxon>Betaproteobacteria</taxon>
        <taxon>Burkholderiales</taxon>
        <taxon>Comamonadaceae</taxon>
        <taxon>Ramlibacter</taxon>
    </lineage>
</organism>
<dbReference type="EMBL" id="JABBFX010000003">
    <property type="protein sequence ID" value="NML47806.1"/>
    <property type="molecule type" value="Genomic_DNA"/>
</dbReference>
<evidence type="ECO:0000313" key="3">
    <source>
        <dbReference type="Proteomes" id="UP000541185"/>
    </source>
</evidence>
<feature type="chain" id="PRO_5032358942" evidence="1">
    <location>
        <begin position="23"/>
        <end position="102"/>
    </location>
</feature>
<reference evidence="2 3" key="1">
    <citation type="submission" date="2020-04" db="EMBL/GenBank/DDBJ databases">
        <title>Ramlibacter sp. G-1-2-2 isolated from soil.</title>
        <authorList>
            <person name="Dahal R.H."/>
        </authorList>
    </citation>
    <scope>NUCLEOTIDE SEQUENCE [LARGE SCALE GENOMIC DNA]</scope>
    <source>
        <strain evidence="2 3">G-1-2-2</strain>
    </source>
</reference>
<evidence type="ECO:0000256" key="1">
    <source>
        <dbReference type="SAM" id="SignalP"/>
    </source>
</evidence>
<evidence type="ECO:0000313" key="2">
    <source>
        <dbReference type="EMBL" id="NML47806.1"/>
    </source>
</evidence>
<dbReference type="Proteomes" id="UP000541185">
    <property type="component" value="Unassembled WGS sequence"/>
</dbReference>
<dbReference type="RefSeq" id="WP_169422064.1">
    <property type="nucleotide sequence ID" value="NZ_JABBFX010000003.1"/>
</dbReference>
<proteinExistence type="predicted"/>